<name>A0A0F8BWE2_CERFI</name>
<keyword evidence="4" id="KW-1185">Reference proteome</keyword>
<dbReference type="GO" id="GO:0051082">
    <property type="term" value="F:unfolded protein binding"/>
    <property type="evidence" value="ECO:0007669"/>
    <property type="project" value="TreeGrafter"/>
</dbReference>
<evidence type="ECO:0000313" key="3">
    <source>
        <dbReference type="EMBL" id="KKF96858.1"/>
    </source>
</evidence>
<comment type="caution">
    <text evidence="3">The sequence shown here is derived from an EMBL/GenBank/DDBJ whole genome shotgun (WGS) entry which is preliminary data.</text>
</comment>
<feature type="compositionally biased region" description="Basic and acidic residues" evidence="2">
    <location>
        <begin position="87"/>
        <end position="108"/>
    </location>
</feature>
<reference evidence="3 4" key="1">
    <citation type="submission" date="2015-04" db="EMBL/GenBank/DDBJ databases">
        <title>Genome sequence of Ceratocystis platani, a major pathogen of plane trees.</title>
        <authorList>
            <person name="Belbahri L."/>
        </authorList>
    </citation>
    <scope>NUCLEOTIDE SEQUENCE [LARGE SCALE GENOMIC DNA]</scope>
    <source>
        <strain evidence="3 4">CFO</strain>
    </source>
</reference>
<dbReference type="OrthoDB" id="408631at2759"/>
<dbReference type="EMBL" id="LBBL01000026">
    <property type="protein sequence ID" value="KKF96858.1"/>
    <property type="molecule type" value="Genomic_DNA"/>
</dbReference>
<feature type="region of interest" description="Disordered" evidence="2">
    <location>
        <begin position="203"/>
        <end position="224"/>
    </location>
</feature>
<dbReference type="Pfam" id="PF21730">
    <property type="entry name" value="Vma22_CCDC115"/>
    <property type="match status" value="1"/>
</dbReference>
<dbReference type="AlphaFoldDB" id="A0A0F8BWE2"/>
<feature type="compositionally biased region" description="Acidic residues" evidence="2">
    <location>
        <begin position="211"/>
        <end position="224"/>
    </location>
</feature>
<organism evidence="3 4">
    <name type="scientific">Ceratocystis fimbriata f. sp. platani</name>
    <dbReference type="NCBI Taxonomy" id="88771"/>
    <lineage>
        <taxon>Eukaryota</taxon>
        <taxon>Fungi</taxon>
        <taxon>Dikarya</taxon>
        <taxon>Ascomycota</taxon>
        <taxon>Pezizomycotina</taxon>
        <taxon>Sordariomycetes</taxon>
        <taxon>Hypocreomycetidae</taxon>
        <taxon>Microascales</taxon>
        <taxon>Ceratocystidaceae</taxon>
        <taxon>Ceratocystis</taxon>
    </lineage>
</organism>
<evidence type="ECO:0000313" key="4">
    <source>
        <dbReference type="Proteomes" id="UP000034841"/>
    </source>
</evidence>
<accession>A0A0F8BWE2</accession>
<proteinExistence type="predicted"/>
<dbReference type="PANTHER" id="PTHR31996:SF2">
    <property type="entry name" value="COILED-COIL DOMAIN-CONTAINING PROTEIN 115"/>
    <property type="match status" value="1"/>
</dbReference>
<dbReference type="PANTHER" id="PTHR31996">
    <property type="entry name" value="COILED-COIL DOMAIN-CONTAINING PROTEIN 115"/>
    <property type="match status" value="1"/>
</dbReference>
<dbReference type="GO" id="GO:0070072">
    <property type="term" value="P:vacuolar proton-transporting V-type ATPase complex assembly"/>
    <property type="evidence" value="ECO:0007669"/>
    <property type="project" value="InterPro"/>
</dbReference>
<dbReference type="InterPro" id="IPR040357">
    <property type="entry name" value="Vma22/CCDC115"/>
</dbReference>
<evidence type="ECO:0000256" key="2">
    <source>
        <dbReference type="SAM" id="MobiDB-lite"/>
    </source>
</evidence>
<sequence length="244" mass="26924">MTLSIDALLEQYLSQLDLYTQLQTQLATAQKTTFQQLARANWAAQGGIRYGADFYDERMRAMRFVEVIGREEAGVKVRVVKVADREDRGNNGSEVKENEIDKDREKTAENVNGETAADIANGSEVKSENADAQEGQTSSKPVTAIDLRNPLRWFGLFVPPALKAAQSQAIATVDSIIPQLINVRCDLRQLEIEIGRARKQRARIHGRSGETDEETSSQETDVTEMADTLQGISLVGTPAETAAR</sequence>
<evidence type="ECO:0000256" key="1">
    <source>
        <dbReference type="ARBA" id="ARBA00093634"/>
    </source>
</evidence>
<dbReference type="Proteomes" id="UP000034841">
    <property type="component" value="Unassembled WGS sequence"/>
</dbReference>
<dbReference type="GO" id="GO:1990871">
    <property type="term" value="C:Vma12-Vma22 assembly complex"/>
    <property type="evidence" value="ECO:0007669"/>
    <property type="project" value="TreeGrafter"/>
</dbReference>
<gene>
    <name evidence="3" type="ORF">CFO_g780</name>
</gene>
<feature type="region of interest" description="Disordered" evidence="2">
    <location>
        <begin position="87"/>
        <end position="139"/>
    </location>
</feature>
<protein>
    <recommendedName>
        <fullName evidence="1">Vacuolar ATPase assembly protein VMA22</fullName>
    </recommendedName>
</protein>